<proteinExistence type="predicted"/>
<dbReference type="AlphaFoldDB" id="A0A2G5UK08"/>
<dbReference type="Proteomes" id="UP000230233">
    <property type="component" value="Chromosome III"/>
</dbReference>
<comment type="caution">
    <text evidence="2">The sequence shown here is derived from an EMBL/GenBank/DDBJ whole genome shotgun (WGS) entry which is preliminary data.</text>
</comment>
<protein>
    <submittedName>
        <fullName evidence="2">Uncharacterized protein</fullName>
    </submittedName>
</protein>
<evidence type="ECO:0000313" key="3">
    <source>
        <dbReference type="Proteomes" id="UP000230233"/>
    </source>
</evidence>
<gene>
    <name evidence="2" type="primary">Cnig_chr_III.g11408</name>
    <name evidence="2" type="ORF">B9Z55_011408</name>
</gene>
<accession>A0A2G5UK08</accession>
<name>A0A2G5UK08_9PELO</name>
<keyword evidence="1" id="KW-0472">Membrane</keyword>
<keyword evidence="3" id="KW-1185">Reference proteome</keyword>
<feature type="transmembrane region" description="Helical" evidence="1">
    <location>
        <begin position="21"/>
        <end position="47"/>
    </location>
</feature>
<evidence type="ECO:0000313" key="2">
    <source>
        <dbReference type="EMBL" id="PIC39849.1"/>
    </source>
</evidence>
<feature type="transmembrane region" description="Helical" evidence="1">
    <location>
        <begin position="53"/>
        <end position="73"/>
    </location>
</feature>
<keyword evidence="1" id="KW-0812">Transmembrane</keyword>
<organism evidence="2 3">
    <name type="scientific">Caenorhabditis nigoni</name>
    <dbReference type="NCBI Taxonomy" id="1611254"/>
    <lineage>
        <taxon>Eukaryota</taxon>
        <taxon>Metazoa</taxon>
        <taxon>Ecdysozoa</taxon>
        <taxon>Nematoda</taxon>
        <taxon>Chromadorea</taxon>
        <taxon>Rhabditida</taxon>
        <taxon>Rhabditina</taxon>
        <taxon>Rhabditomorpha</taxon>
        <taxon>Rhabditoidea</taxon>
        <taxon>Rhabditidae</taxon>
        <taxon>Peloderinae</taxon>
        <taxon>Caenorhabditis</taxon>
    </lineage>
</organism>
<evidence type="ECO:0000256" key="1">
    <source>
        <dbReference type="SAM" id="Phobius"/>
    </source>
</evidence>
<keyword evidence="1" id="KW-1133">Transmembrane helix</keyword>
<dbReference type="EMBL" id="PDUG01000003">
    <property type="protein sequence ID" value="PIC39849.1"/>
    <property type="molecule type" value="Genomic_DNA"/>
</dbReference>
<reference evidence="3" key="1">
    <citation type="submission" date="2017-10" db="EMBL/GenBank/DDBJ databases">
        <title>Rapid genome shrinkage in a self-fertile nematode reveals novel sperm competition proteins.</title>
        <authorList>
            <person name="Yin D."/>
            <person name="Schwarz E.M."/>
            <person name="Thomas C.G."/>
            <person name="Felde R.L."/>
            <person name="Korf I.F."/>
            <person name="Cutter A.D."/>
            <person name="Schartner C.M."/>
            <person name="Ralston E.J."/>
            <person name="Meyer B.J."/>
            <person name="Haag E.S."/>
        </authorList>
    </citation>
    <scope>NUCLEOTIDE SEQUENCE [LARGE SCALE GENOMIC DNA]</scope>
    <source>
        <strain evidence="3">JU1422</strain>
    </source>
</reference>
<sequence length="100" mass="11366">MIFNNSPEDPKISIQLKIAYLSSLLIISLFSFCCVLKIGTALTLILVTLDTDFAHWYIWGGLVYLILSIIAVVHMSQYLMEEIVKCVVILRRINAKIYSV</sequence>